<dbReference type="Pfam" id="PF01370">
    <property type="entry name" value="Epimerase"/>
    <property type="match status" value="1"/>
</dbReference>
<accession>A0A411EAK3</accession>
<comment type="similarity">
    <text evidence="1">Belongs to the NAD(P)-dependent epimerase/dehydratase family. SDR39U1 subfamily.</text>
</comment>
<evidence type="ECO:0000259" key="2">
    <source>
        <dbReference type="Pfam" id="PF01370"/>
    </source>
</evidence>
<dbReference type="Proteomes" id="UP000290889">
    <property type="component" value="Chromosome"/>
</dbReference>
<dbReference type="PANTHER" id="PTHR11092">
    <property type="entry name" value="SUGAR NUCLEOTIDE EPIMERASE RELATED"/>
    <property type="match status" value="1"/>
</dbReference>
<dbReference type="EMBL" id="CP035544">
    <property type="protein sequence ID" value="QBA64689.1"/>
    <property type="molecule type" value="Genomic_DNA"/>
</dbReference>
<feature type="domain" description="NAD-dependent epimerase/dehydratase" evidence="2">
    <location>
        <begin position="3"/>
        <end position="219"/>
    </location>
</feature>
<organism evidence="4 5">
    <name type="scientific">Muriicola soli</name>
    <dbReference type="NCBI Taxonomy" id="2507538"/>
    <lineage>
        <taxon>Bacteria</taxon>
        <taxon>Pseudomonadati</taxon>
        <taxon>Bacteroidota</taxon>
        <taxon>Flavobacteriia</taxon>
        <taxon>Flavobacteriales</taxon>
        <taxon>Flavobacteriaceae</taxon>
        <taxon>Muriicola</taxon>
    </lineage>
</organism>
<reference evidence="4 5" key="1">
    <citation type="submission" date="2019-01" db="EMBL/GenBank/DDBJ databases">
        <title>Muriicola soli sp. nov., isolated from soil.</title>
        <authorList>
            <person name="Kang H.J."/>
            <person name="Kim S.B."/>
        </authorList>
    </citation>
    <scope>NUCLEOTIDE SEQUENCE [LARGE SCALE GENOMIC DNA]</scope>
    <source>
        <strain evidence="4 5">MMS17-SY002</strain>
    </source>
</reference>
<name>A0A411EAK3_9FLAO</name>
<dbReference type="KEGG" id="mur:EQY75_09215"/>
<dbReference type="Gene3D" id="3.40.50.720">
    <property type="entry name" value="NAD(P)-binding Rossmann-like Domain"/>
    <property type="match status" value="1"/>
</dbReference>
<sequence length="316" mass="35503">MCILITGATGLIGNAIVQKCRDNNINVNFLTTRKNKLKKEEGLKGFYWNPKKGEIDLACFEGVTAVINLAGSSISQRWTKANKKKILDSRLNSLQTLRSALKKIDTSEISSFVSASAIGIYPHSFDHYYSEEEKEVDNSFLGEVVSKWEQEIQEFTKFPFSVATLRVGLVLSMDGGALPAIVRPVKAYVGAAFGSGEQWQSWIHIDDLARQFLFIVEHSLEGVFNGVAPNPVTNNRLVKEVAEVMNRPILLPNIPQGLMRLILGEMSLILFVSQRVSSKKIEEEGFDFYYKNICNALENVIQSEEKESDIYHKEFV</sequence>
<evidence type="ECO:0000256" key="1">
    <source>
        <dbReference type="ARBA" id="ARBA00009353"/>
    </source>
</evidence>
<dbReference type="NCBIfam" id="TIGR01777">
    <property type="entry name" value="yfcH"/>
    <property type="match status" value="1"/>
</dbReference>
<dbReference type="RefSeq" id="WP_129605245.1">
    <property type="nucleotide sequence ID" value="NZ_CP035544.1"/>
</dbReference>
<dbReference type="OrthoDB" id="9801773at2"/>
<dbReference type="Pfam" id="PF08338">
    <property type="entry name" value="DUF1731"/>
    <property type="match status" value="1"/>
</dbReference>
<dbReference type="AlphaFoldDB" id="A0A411EAK3"/>
<keyword evidence="5" id="KW-1185">Reference proteome</keyword>
<proteinExistence type="inferred from homology"/>
<dbReference type="InterPro" id="IPR013549">
    <property type="entry name" value="DUF1731"/>
</dbReference>
<gene>
    <name evidence="4" type="ORF">EQY75_09215</name>
</gene>
<dbReference type="InterPro" id="IPR001509">
    <property type="entry name" value="Epimerase_deHydtase"/>
</dbReference>
<evidence type="ECO:0000259" key="3">
    <source>
        <dbReference type="Pfam" id="PF08338"/>
    </source>
</evidence>
<dbReference type="InterPro" id="IPR036291">
    <property type="entry name" value="NAD(P)-bd_dom_sf"/>
</dbReference>
<dbReference type="SUPFAM" id="SSF51735">
    <property type="entry name" value="NAD(P)-binding Rossmann-fold domains"/>
    <property type="match status" value="1"/>
</dbReference>
<dbReference type="InterPro" id="IPR010099">
    <property type="entry name" value="SDR39U1"/>
</dbReference>
<dbReference type="PANTHER" id="PTHR11092:SF0">
    <property type="entry name" value="EPIMERASE FAMILY PROTEIN SDR39U1"/>
    <property type="match status" value="1"/>
</dbReference>
<feature type="domain" description="DUF1731" evidence="3">
    <location>
        <begin position="254"/>
        <end position="300"/>
    </location>
</feature>
<protein>
    <submittedName>
        <fullName evidence="4">TIGR01777 family protein</fullName>
    </submittedName>
</protein>
<evidence type="ECO:0000313" key="5">
    <source>
        <dbReference type="Proteomes" id="UP000290889"/>
    </source>
</evidence>
<evidence type="ECO:0000313" key="4">
    <source>
        <dbReference type="EMBL" id="QBA64689.1"/>
    </source>
</evidence>